<dbReference type="Proteomes" id="UP001281147">
    <property type="component" value="Unassembled WGS sequence"/>
</dbReference>
<organism evidence="1 2">
    <name type="scientific">Vermiconidia calcicola</name>
    <dbReference type="NCBI Taxonomy" id="1690605"/>
    <lineage>
        <taxon>Eukaryota</taxon>
        <taxon>Fungi</taxon>
        <taxon>Dikarya</taxon>
        <taxon>Ascomycota</taxon>
        <taxon>Pezizomycotina</taxon>
        <taxon>Dothideomycetes</taxon>
        <taxon>Dothideomycetidae</taxon>
        <taxon>Mycosphaerellales</taxon>
        <taxon>Extremaceae</taxon>
        <taxon>Vermiconidia</taxon>
    </lineage>
</organism>
<sequence length="86" mass="9681">MNAATADLRVTTDDKAERWRIFSIGNPKRSSHPIEDWSKPRPIQLEILVPAESAAAQNLLTKAKVRRLTGVEDVIVFEMLRPVVSE</sequence>
<proteinExistence type="predicted"/>
<dbReference type="EMBL" id="JAUTXU010000103">
    <property type="protein sequence ID" value="KAK3708142.1"/>
    <property type="molecule type" value="Genomic_DNA"/>
</dbReference>
<keyword evidence="2" id="KW-1185">Reference proteome</keyword>
<reference evidence="1" key="1">
    <citation type="submission" date="2023-07" db="EMBL/GenBank/DDBJ databases">
        <title>Black Yeasts Isolated from many extreme environments.</title>
        <authorList>
            <person name="Coleine C."/>
            <person name="Stajich J.E."/>
            <person name="Selbmann L."/>
        </authorList>
    </citation>
    <scope>NUCLEOTIDE SEQUENCE</scope>
    <source>
        <strain evidence="1">CCFEE 5714</strain>
    </source>
</reference>
<evidence type="ECO:0000313" key="1">
    <source>
        <dbReference type="EMBL" id="KAK3708142.1"/>
    </source>
</evidence>
<comment type="caution">
    <text evidence="1">The sequence shown here is derived from an EMBL/GenBank/DDBJ whole genome shotgun (WGS) entry which is preliminary data.</text>
</comment>
<protein>
    <submittedName>
        <fullName evidence="1">Uncharacterized protein</fullName>
    </submittedName>
</protein>
<evidence type="ECO:0000313" key="2">
    <source>
        <dbReference type="Proteomes" id="UP001281147"/>
    </source>
</evidence>
<accession>A0ACC3N1E6</accession>
<name>A0ACC3N1E6_9PEZI</name>
<gene>
    <name evidence="1" type="ORF">LTR37_011646</name>
</gene>